<keyword evidence="2" id="KW-1185">Reference proteome</keyword>
<dbReference type="EMBL" id="BGZK01000541">
    <property type="protein sequence ID" value="GBP49251.1"/>
    <property type="molecule type" value="Genomic_DNA"/>
</dbReference>
<protein>
    <submittedName>
        <fullName evidence="1">Uncharacterized protein</fullName>
    </submittedName>
</protein>
<organism evidence="1 2">
    <name type="scientific">Eumeta variegata</name>
    <name type="common">Bagworm moth</name>
    <name type="synonym">Eumeta japonica</name>
    <dbReference type="NCBI Taxonomy" id="151549"/>
    <lineage>
        <taxon>Eukaryota</taxon>
        <taxon>Metazoa</taxon>
        <taxon>Ecdysozoa</taxon>
        <taxon>Arthropoda</taxon>
        <taxon>Hexapoda</taxon>
        <taxon>Insecta</taxon>
        <taxon>Pterygota</taxon>
        <taxon>Neoptera</taxon>
        <taxon>Endopterygota</taxon>
        <taxon>Lepidoptera</taxon>
        <taxon>Glossata</taxon>
        <taxon>Ditrysia</taxon>
        <taxon>Tineoidea</taxon>
        <taxon>Psychidae</taxon>
        <taxon>Oiketicinae</taxon>
        <taxon>Eumeta</taxon>
    </lineage>
</organism>
<dbReference type="Proteomes" id="UP000299102">
    <property type="component" value="Unassembled WGS sequence"/>
</dbReference>
<sequence>MIAYAGFELLPKNCVSQQKDISAMKTVAILDSGSEETGLDWSNPSIHQIDRYMSIWWIQGFLLHSEGDFYYMLKDHELQEVAPAAA</sequence>
<evidence type="ECO:0000313" key="1">
    <source>
        <dbReference type="EMBL" id="GBP49251.1"/>
    </source>
</evidence>
<dbReference type="AlphaFoldDB" id="A0A4C1WDR6"/>
<reference evidence="1 2" key="1">
    <citation type="journal article" date="2019" name="Commun. Biol.">
        <title>The bagworm genome reveals a unique fibroin gene that provides high tensile strength.</title>
        <authorList>
            <person name="Kono N."/>
            <person name="Nakamura H."/>
            <person name="Ohtoshi R."/>
            <person name="Tomita M."/>
            <person name="Numata K."/>
            <person name="Arakawa K."/>
        </authorList>
    </citation>
    <scope>NUCLEOTIDE SEQUENCE [LARGE SCALE GENOMIC DNA]</scope>
</reference>
<proteinExistence type="predicted"/>
<gene>
    <name evidence="1" type="ORF">EVAR_102194_1</name>
</gene>
<name>A0A4C1WDR6_EUMVA</name>
<accession>A0A4C1WDR6</accession>
<comment type="caution">
    <text evidence="1">The sequence shown here is derived from an EMBL/GenBank/DDBJ whole genome shotgun (WGS) entry which is preliminary data.</text>
</comment>
<evidence type="ECO:0000313" key="2">
    <source>
        <dbReference type="Proteomes" id="UP000299102"/>
    </source>
</evidence>